<dbReference type="PANTHER" id="PTHR43630">
    <property type="entry name" value="POLY-BETA-1,6-N-ACETYL-D-GLUCOSAMINE SYNTHASE"/>
    <property type="match status" value="1"/>
</dbReference>
<accession>A0A6N6RKY5</accession>
<reference evidence="6 7" key="1">
    <citation type="submission" date="2019-09" db="EMBL/GenBank/DDBJ databases">
        <title>Genomes of family Cryomorphaceae.</title>
        <authorList>
            <person name="Bowman J.P."/>
        </authorList>
    </citation>
    <scope>NUCLEOTIDE SEQUENCE [LARGE SCALE GENOMIC DNA]</scope>
    <source>
        <strain evidence="6 7">LMG 25704</strain>
    </source>
</reference>
<keyword evidence="3 6" id="KW-0808">Transferase</keyword>
<comment type="caution">
    <text evidence="6">The sequence shown here is derived from an EMBL/GenBank/DDBJ whole genome shotgun (WGS) entry which is preliminary data.</text>
</comment>
<keyword evidence="2" id="KW-0328">Glycosyltransferase</keyword>
<feature type="transmembrane region" description="Helical" evidence="4">
    <location>
        <begin position="305"/>
        <end position="322"/>
    </location>
</feature>
<dbReference type="AlphaFoldDB" id="A0A6N6RKY5"/>
<dbReference type="InterPro" id="IPR029044">
    <property type="entry name" value="Nucleotide-diphossugar_trans"/>
</dbReference>
<name>A0A6N6RKY5_9FLAO</name>
<gene>
    <name evidence="6" type="ORF">F8C67_05245</name>
</gene>
<dbReference type="SUPFAM" id="SSF53448">
    <property type="entry name" value="Nucleotide-diphospho-sugar transferases"/>
    <property type="match status" value="1"/>
</dbReference>
<keyword evidence="4" id="KW-0812">Transmembrane</keyword>
<evidence type="ECO:0000256" key="3">
    <source>
        <dbReference type="ARBA" id="ARBA00022679"/>
    </source>
</evidence>
<feature type="transmembrane region" description="Helical" evidence="4">
    <location>
        <begin position="275"/>
        <end position="298"/>
    </location>
</feature>
<feature type="domain" description="Glycosyltransferase 2-like" evidence="5">
    <location>
        <begin position="38"/>
        <end position="203"/>
    </location>
</feature>
<dbReference type="GO" id="GO:0016757">
    <property type="term" value="F:glycosyltransferase activity"/>
    <property type="evidence" value="ECO:0007669"/>
    <property type="project" value="UniProtKB-KW"/>
</dbReference>
<evidence type="ECO:0000259" key="5">
    <source>
        <dbReference type="Pfam" id="PF00535"/>
    </source>
</evidence>
<proteinExistence type="inferred from homology"/>
<evidence type="ECO:0000256" key="2">
    <source>
        <dbReference type="ARBA" id="ARBA00022676"/>
    </source>
</evidence>
<keyword evidence="4" id="KW-0472">Membrane</keyword>
<dbReference type="Gene3D" id="3.90.550.10">
    <property type="entry name" value="Spore Coat Polysaccharide Biosynthesis Protein SpsA, Chain A"/>
    <property type="match status" value="1"/>
</dbReference>
<keyword evidence="7" id="KW-1185">Reference proteome</keyword>
<keyword evidence="4" id="KW-1133">Transmembrane helix</keyword>
<evidence type="ECO:0000313" key="7">
    <source>
        <dbReference type="Proteomes" id="UP000468650"/>
    </source>
</evidence>
<comment type="similarity">
    <text evidence="1">Belongs to the glycosyltransferase 2 family.</text>
</comment>
<evidence type="ECO:0000256" key="1">
    <source>
        <dbReference type="ARBA" id="ARBA00006739"/>
    </source>
</evidence>
<dbReference type="Pfam" id="PF00535">
    <property type="entry name" value="Glycos_transf_2"/>
    <property type="match status" value="1"/>
</dbReference>
<evidence type="ECO:0000256" key="4">
    <source>
        <dbReference type="SAM" id="Phobius"/>
    </source>
</evidence>
<dbReference type="Proteomes" id="UP000468650">
    <property type="component" value="Unassembled WGS sequence"/>
</dbReference>
<evidence type="ECO:0000313" key="6">
    <source>
        <dbReference type="EMBL" id="KAB2814089.1"/>
    </source>
</evidence>
<dbReference type="RefSeq" id="WP_151666757.1">
    <property type="nucleotide sequence ID" value="NZ_WBVO01000002.1"/>
</dbReference>
<dbReference type="InterPro" id="IPR001173">
    <property type="entry name" value="Glyco_trans_2-like"/>
</dbReference>
<feature type="transmembrane region" description="Helical" evidence="4">
    <location>
        <begin position="342"/>
        <end position="360"/>
    </location>
</feature>
<sequence length="371" mass="40700">MFLAAIPLLGYAVFARFLANGFRKEISVDAETPLSPISVILPFRNEAKVLSSCTSAILDALGSTDQLVMVDDSSTDESLTMARELAGKDARVTVLQADGEGKKAALEVGIAAAQNDIIFTVDADVYPQSHWPAVMLQAFTEPDIHMVCGNVHIKQTESSISTLWEAIDFMSLVGSGRALTAQGWAVMCNGANLAFRKSSFERVGGYTKHKQIPSGDDVFLMHEMMHAFPGGVVPASDLAYGGVETLPQKGFYKLFQQRIRWAGKGVSYTDKHAIFVTWLIGGLSLITTILGVLTIFWVDALVSWLILWVGKAAIDTVLLSTYNRGYKRQIPLWAISIQALLYPYYTTLIAVLAPFVKFSWKGRYLSRSAKE</sequence>
<dbReference type="OrthoDB" id="9805625at2"/>
<dbReference type="EMBL" id="WBVO01000002">
    <property type="protein sequence ID" value="KAB2814089.1"/>
    <property type="molecule type" value="Genomic_DNA"/>
</dbReference>
<dbReference type="PANTHER" id="PTHR43630:SF1">
    <property type="entry name" value="POLY-BETA-1,6-N-ACETYL-D-GLUCOSAMINE SYNTHASE"/>
    <property type="match status" value="1"/>
</dbReference>
<protein>
    <submittedName>
        <fullName evidence="6">Glycosyltransferase</fullName>
    </submittedName>
</protein>
<organism evidence="6 7">
    <name type="scientific">Phaeocystidibacter luteus</name>
    <dbReference type="NCBI Taxonomy" id="911197"/>
    <lineage>
        <taxon>Bacteria</taxon>
        <taxon>Pseudomonadati</taxon>
        <taxon>Bacteroidota</taxon>
        <taxon>Flavobacteriia</taxon>
        <taxon>Flavobacteriales</taxon>
        <taxon>Phaeocystidibacteraceae</taxon>
        <taxon>Phaeocystidibacter</taxon>
    </lineage>
</organism>